<evidence type="ECO:0000313" key="4">
    <source>
        <dbReference type="Proteomes" id="UP001272987"/>
    </source>
</evidence>
<dbReference type="InterPro" id="IPR001387">
    <property type="entry name" value="Cro/C1-type_HTH"/>
</dbReference>
<feature type="domain" description="DUF5753" evidence="1">
    <location>
        <begin position="91"/>
        <end position="268"/>
    </location>
</feature>
<evidence type="ECO:0000259" key="1">
    <source>
        <dbReference type="Pfam" id="PF19054"/>
    </source>
</evidence>
<keyword evidence="4" id="KW-1185">Reference proteome</keyword>
<name>A0AAP6BMC1_9ACTN</name>
<proteinExistence type="predicted"/>
<dbReference type="AlphaFoldDB" id="A0AAP6BMC1"/>
<organism evidence="2 5">
    <name type="scientific">Streptomyces acidiscabies</name>
    <dbReference type="NCBI Taxonomy" id="42234"/>
    <lineage>
        <taxon>Bacteria</taxon>
        <taxon>Bacillati</taxon>
        <taxon>Actinomycetota</taxon>
        <taxon>Actinomycetes</taxon>
        <taxon>Kitasatosporales</taxon>
        <taxon>Streptomycetaceae</taxon>
        <taxon>Streptomyces</taxon>
    </lineage>
</organism>
<dbReference type="Proteomes" id="UP001272987">
    <property type="component" value="Unassembled WGS sequence"/>
</dbReference>
<dbReference type="CDD" id="cd00093">
    <property type="entry name" value="HTH_XRE"/>
    <property type="match status" value="1"/>
</dbReference>
<dbReference type="Proteomes" id="UP001282288">
    <property type="component" value="Unassembled WGS sequence"/>
</dbReference>
<protein>
    <submittedName>
        <fullName evidence="2">Helix-turn-helix transcriptional regulator</fullName>
    </submittedName>
</protein>
<dbReference type="GO" id="GO:0003677">
    <property type="term" value="F:DNA binding"/>
    <property type="evidence" value="ECO:0007669"/>
    <property type="project" value="InterPro"/>
</dbReference>
<dbReference type="GeneID" id="69806806"/>
<dbReference type="InterPro" id="IPR043917">
    <property type="entry name" value="DUF5753"/>
</dbReference>
<sequence length="281" mass="31828">MTFLPQALTPFLSARHYFGAEMRKDRELAGLSLVQLAGIVASSKSTLARVETAELMPPPDLPAHLDAAFGTGNKYCDLYELAKREAHPDQYRRFMDFEARAEGIETYDPQVFPGLLQTREYSTAQFRLQEELTSEKVEELVNARLSRQDLLRSTNPPLRWAIIDEAVLRRPLGGAECMFNQLARLLEHVDTAESKVQVMPFRAGAYYLMGGALHLLALPNSSTVAYEEGIEVGRLYEDRDSVKKWRRRYEVLRSKALPPEDSAELIQQAMEDYEKCATPPS</sequence>
<gene>
    <name evidence="2" type="ORF">PV399_48295</name>
    <name evidence="3" type="ORF">PV666_51330</name>
</gene>
<dbReference type="EMBL" id="JARAWC010000123">
    <property type="protein sequence ID" value="MDX2967439.1"/>
    <property type="molecule type" value="Genomic_DNA"/>
</dbReference>
<dbReference type="Pfam" id="PF19054">
    <property type="entry name" value="DUF5753"/>
    <property type="match status" value="1"/>
</dbReference>
<reference evidence="2 4" key="1">
    <citation type="journal article" date="2023" name="Microb. Genom.">
        <title>Mesoterricola silvestris gen. nov., sp. nov., Mesoterricola sediminis sp. nov., Geothrix oryzae sp. nov., Geothrix edaphica sp. nov., Geothrix rubra sp. nov., and Geothrix limicola sp. nov., six novel members of Acidobacteriota isolated from soils.</title>
        <authorList>
            <person name="Weisberg A.J."/>
            <person name="Pearce E."/>
            <person name="Kramer C.G."/>
            <person name="Chang J.H."/>
            <person name="Clarke C.R."/>
        </authorList>
    </citation>
    <scope>NUCLEOTIDE SEQUENCE</scope>
    <source>
        <strain evidence="3 4">NB05-1H</strain>
        <strain evidence="2">NRRL_B-16521</strain>
    </source>
</reference>
<evidence type="ECO:0000313" key="2">
    <source>
        <dbReference type="EMBL" id="MDX2967439.1"/>
    </source>
</evidence>
<accession>A0AAP6BMC1</accession>
<evidence type="ECO:0000313" key="5">
    <source>
        <dbReference type="Proteomes" id="UP001282288"/>
    </source>
</evidence>
<evidence type="ECO:0000313" key="3">
    <source>
        <dbReference type="EMBL" id="MDX3026195.1"/>
    </source>
</evidence>
<dbReference type="InterPro" id="IPR010982">
    <property type="entry name" value="Lambda_DNA-bd_dom_sf"/>
</dbReference>
<dbReference type="RefSeq" id="WP_010358153.1">
    <property type="nucleotide sequence ID" value="NZ_JAGJBY010000001.1"/>
</dbReference>
<dbReference type="Pfam" id="PF13560">
    <property type="entry name" value="HTH_31"/>
    <property type="match status" value="1"/>
</dbReference>
<dbReference type="SUPFAM" id="SSF47413">
    <property type="entry name" value="lambda repressor-like DNA-binding domains"/>
    <property type="match status" value="1"/>
</dbReference>
<comment type="caution">
    <text evidence="2">The sequence shown here is derived from an EMBL/GenBank/DDBJ whole genome shotgun (WGS) entry which is preliminary data.</text>
</comment>
<dbReference type="EMBL" id="JARAWP010000080">
    <property type="protein sequence ID" value="MDX3026195.1"/>
    <property type="molecule type" value="Genomic_DNA"/>
</dbReference>